<keyword evidence="3" id="KW-1185">Reference proteome</keyword>
<organism evidence="2 3">
    <name type="scientific">Lachnellula suecica</name>
    <dbReference type="NCBI Taxonomy" id="602035"/>
    <lineage>
        <taxon>Eukaryota</taxon>
        <taxon>Fungi</taxon>
        <taxon>Dikarya</taxon>
        <taxon>Ascomycota</taxon>
        <taxon>Pezizomycotina</taxon>
        <taxon>Leotiomycetes</taxon>
        <taxon>Helotiales</taxon>
        <taxon>Lachnaceae</taxon>
        <taxon>Lachnellula</taxon>
    </lineage>
</organism>
<feature type="region of interest" description="Disordered" evidence="1">
    <location>
        <begin position="238"/>
        <end position="291"/>
    </location>
</feature>
<dbReference type="Proteomes" id="UP000469558">
    <property type="component" value="Unassembled WGS sequence"/>
</dbReference>
<sequence>MADFNDTSRGRRHRNQPQQIVPSQIEPRLPEPGPYPAEMILDNATTSYMVTNPDLGYGNVYGGEAEYYMRLAESEKHGSNKDAMSFINVGPATSVITTSSYVMVHKRAGSNGSNRTSEEDSENQLFSEIPSSGSSEWHHGGDFAVDMDTTEDETLRALVPQDQEVILGGMYSPEHKLIPNPYSPEATVSTNGESPMGHEYMENYTTNSMNQPQMFTLPSRPSNDPWTHIDNRVPRYEPGYVAFAPSPGPAAEQNHEELRPASTRKSKSREQGSRSTKSTSKGKERAKARDWEHAVVQRGGLQLIMNPEHTGQRGGCRKGKLDPEAAEKARKIRRLTACWNCWIQKVPCSEGKPCDRCRKQFSPSSNQLCCRSHFKEFEPALFPEYMHAHFKKRKIEELLNEHTSGFGDIVLEIDVATGICFKPMRLIANVFEPKTWELLRQHRLATEGEDQTSGLVLQLSAPVGLLGLSTSEMKDKCREHIEEMIDNPEYVDQVMASCSSEIPYHILTAAVQFSKSKDVPLVRSVLMLHAINYFMKTLITFSEESARTVYQTVQPYGATLEPYLSSRLLNRQIKYAMHKLSKEITLEVLEGLERSMRSRTKDSWGTSFCAFLVLCLCMEALQVACDIYVVCDMEKCQKDGSDSAYNRSQSYQASLQVDENPFSQCKRLFHDIYRSHKESNRGAREAGFNPLRNLATNDMKTGLDPAADAMVKSIYSMICHSYSEIVELADRPPIVRYPLNPDSIKLNGTGRLVAKFLRSFFPPNWWPPNMQ</sequence>
<feature type="region of interest" description="Disordered" evidence="1">
    <location>
        <begin position="1"/>
        <end position="37"/>
    </location>
</feature>
<feature type="compositionally biased region" description="Polar residues" evidence="1">
    <location>
        <begin position="123"/>
        <end position="135"/>
    </location>
</feature>
<dbReference type="OrthoDB" id="4226666at2759"/>
<evidence type="ECO:0000313" key="3">
    <source>
        <dbReference type="Proteomes" id="UP000469558"/>
    </source>
</evidence>
<dbReference type="InterPro" id="IPR052973">
    <property type="entry name" value="Fungal_sec-metab_reg_TF"/>
</dbReference>
<evidence type="ECO:0000313" key="2">
    <source>
        <dbReference type="EMBL" id="TVY80421.1"/>
    </source>
</evidence>
<gene>
    <name evidence="2" type="ORF">LSUE1_G003277</name>
</gene>
<dbReference type="PANTHER" id="PTHR35392">
    <property type="entry name" value="ZN(II)2CYS6 TRANSCRIPTION FACTOR (EUROFUNG)-RELATED-RELATED"/>
    <property type="match status" value="1"/>
</dbReference>
<reference evidence="2 3" key="1">
    <citation type="submission" date="2018-05" db="EMBL/GenBank/DDBJ databases">
        <title>Genome sequencing and assembly of the regulated plant pathogen Lachnellula willkommii and related sister species for the development of diagnostic species identification markers.</title>
        <authorList>
            <person name="Giroux E."/>
            <person name="Bilodeau G."/>
        </authorList>
    </citation>
    <scope>NUCLEOTIDE SEQUENCE [LARGE SCALE GENOMIC DNA]</scope>
    <source>
        <strain evidence="2 3">CBS 268.59</strain>
    </source>
</reference>
<dbReference type="EMBL" id="QGMK01000687">
    <property type="protein sequence ID" value="TVY80421.1"/>
    <property type="molecule type" value="Genomic_DNA"/>
</dbReference>
<name>A0A8T9C416_9HELO</name>
<feature type="compositionally biased region" description="Basic and acidic residues" evidence="1">
    <location>
        <begin position="281"/>
        <end position="291"/>
    </location>
</feature>
<feature type="region of interest" description="Disordered" evidence="1">
    <location>
        <begin position="108"/>
        <end position="143"/>
    </location>
</feature>
<protein>
    <submittedName>
        <fullName evidence="2">Uncharacterized protein</fullName>
    </submittedName>
</protein>
<comment type="caution">
    <text evidence="2">The sequence shown here is derived from an EMBL/GenBank/DDBJ whole genome shotgun (WGS) entry which is preliminary data.</text>
</comment>
<accession>A0A8T9C416</accession>
<dbReference type="PANTHER" id="PTHR35392:SF5">
    <property type="entry name" value="ZN(2)-C6 FUNGAL-TYPE DOMAIN-CONTAINING PROTEIN"/>
    <property type="match status" value="1"/>
</dbReference>
<proteinExistence type="predicted"/>
<dbReference type="AlphaFoldDB" id="A0A8T9C416"/>
<evidence type="ECO:0000256" key="1">
    <source>
        <dbReference type="SAM" id="MobiDB-lite"/>
    </source>
</evidence>